<evidence type="ECO:0000313" key="12">
    <source>
        <dbReference type="EMBL" id="QGH33350.1"/>
    </source>
</evidence>
<organism evidence="12 13">
    <name type="scientific">Gracilibacillus salitolerans</name>
    <dbReference type="NCBI Taxonomy" id="2663022"/>
    <lineage>
        <taxon>Bacteria</taxon>
        <taxon>Bacillati</taxon>
        <taxon>Bacillota</taxon>
        <taxon>Bacilli</taxon>
        <taxon>Bacillales</taxon>
        <taxon>Bacillaceae</taxon>
        <taxon>Gracilibacillus</taxon>
    </lineage>
</organism>
<evidence type="ECO:0000259" key="11">
    <source>
        <dbReference type="Pfam" id="PF00768"/>
    </source>
</evidence>
<evidence type="ECO:0000256" key="10">
    <source>
        <dbReference type="SAM" id="SignalP"/>
    </source>
</evidence>
<dbReference type="GO" id="GO:0009252">
    <property type="term" value="P:peptidoglycan biosynthetic process"/>
    <property type="evidence" value="ECO:0007669"/>
    <property type="project" value="UniProtKB-KW"/>
</dbReference>
<proteinExistence type="inferred from homology"/>
<feature type="active site" evidence="7">
    <location>
        <position position="150"/>
    </location>
</feature>
<dbReference type="EMBL" id="CP045915">
    <property type="protein sequence ID" value="QGH33350.1"/>
    <property type="molecule type" value="Genomic_DNA"/>
</dbReference>
<dbReference type="PRINTS" id="PR00725">
    <property type="entry name" value="DADACBPTASE1"/>
</dbReference>
<evidence type="ECO:0000256" key="1">
    <source>
        <dbReference type="ARBA" id="ARBA00007164"/>
    </source>
</evidence>
<evidence type="ECO:0000256" key="4">
    <source>
        <dbReference type="ARBA" id="ARBA00022960"/>
    </source>
</evidence>
<keyword evidence="2 10" id="KW-0732">Signal</keyword>
<feature type="active site" description="Acyl-ester intermediate" evidence="7">
    <location>
        <position position="86"/>
    </location>
</feature>
<evidence type="ECO:0000256" key="9">
    <source>
        <dbReference type="RuleBase" id="RU004016"/>
    </source>
</evidence>
<gene>
    <name evidence="12" type="ORF">GI584_04550</name>
</gene>
<keyword evidence="5" id="KW-0573">Peptidoglycan synthesis</keyword>
<evidence type="ECO:0000256" key="6">
    <source>
        <dbReference type="ARBA" id="ARBA00023316"/>
    </source>
</evidence>
<dbReference type="InterPro" id="IPR001967">
    <property type="entry name" value="Peptidase_S11_N"/>
</dbReference>
<keyword evidence="6" id="KW-0961">Cell wall biogenesis/degradation</keyword>
<feature type="domain" description="Peptidase S11 D-alanyl-D-alanine carboxypeptidase A N-terminal" evidence="11">
    <location>
        <begin position="56"/>
        <end position="298"/>
    </location>
</feature>
<dbReference type="GO" id="GO:0009002">
    <property type="term" value="F:serine-type D-Ala-D-Ala carboxypeptidase activity"/>
    <property type="evidence" value="ECO:0007669"/>
    <property type="project" value="InterPro"/>
</dbReference>
<comment type="similarity">
    <text evidence="1 9">Belongs to the peptidase S11 family.</text>
</comment>
<reference evidence="12 13" key="1">
    <citation type="submission" date="2019-11" db="EMBL/GenBank/DDBJ databases">
        <title>Gracilibacillus salitolerans sp. nov., a moderate halophile isolated from a saline soil in northwest China.</title>
        <authorList>
            <person name="Gan L."/>
        </authorList>
    </citation>
    <scope>NUCLEOTIDE SEQUENCE [LARGE SCALE GENOMIC DNA]</scope>
    <source>
        <strain evidence="12 13">SCU50</strain>
    </source>
</reference>
<keyword evidence="12" id="KW-0121">Carboxypeptidase</keyword>
<dbReference type="InterPro" id="IPR018044">
    <property type="entry name" value="Peptidase_S11"/>
</dbReference>
<feature type="active site" description="Proton acceptor" evidence="7">
    <location>
        <position position="89"/>
    </location>
</feature>
<evidence type="ECO:0000256" key="8">
    <source>
        <dbReference type="PIRSR" id="PIRSR618044-2"/>
    </source>
</evidence>
<dbReference type="PANTHER" id="PTHR21581:SF11">
    <property type="entry name" value="D-ALANYL-D-ALANINE CARBOXYPEPTIDASE DACA"/>
    <property type="match status" value="1"/>
</dbReference>
<dbReference type="InterPro" id="IPR012338">
    <property type="entry name" value="Beta-lactam/transpept-like"/>
</dbReference>
<keyword evidence="12" id="KW-0645">Protease</keyword>
<name>A0A5Q2THE1_9BACI</name>
<dbReference type="PROSITE" id="PS51257">
    <property type="entry name" value="PROKAR_LIPOPROTEIN"/>
    <property type="match status" value="1"/>
</dbReference>
<feature type="signal peptide" evidence="10">
    <location>
        <begin position="1"/>
        <end position="18"/>
    </location>
</feature>
<keyword evidence="4" id="KW-0133">Cell shape</keyword>
<dbReference type="KEGG" id="grc:GI584_04550"/>
<sequence>MKRLLLVMLLFLSGCYQAGDQATLPFNKAPQTEKVKKELLYPDRPLDRFWNITEINLDASSVLLINADTGHVIYEKNSDIPLPTASMSKMMTELLVLEAIESGKLEWGRDVEISDYAYSISHQPGYASVDLSQELHYTVAELFQAMAIHSANGATIALAEEISGSEEFFVQQMNKRAQELQLEDTQFVNSTGLDNLHLGDYYSVGGVDDTNTMSAQDLVILAEHLITTYPELLETVNQPTYVLNNREYENTNGMLEGDLAFEGVDGLKTGYTDLAGYCFTGTVEREGVRLISVVMGTSSEVDRFVETARLYEKAFEQIE</sequence>
<feature type="binding site" evidence="8">
    <location>
        <position position="268"/>
    </location>
    <ligand>
        <name>substrate</name>
    </ligand>
</feature>
<dbReference type="AlphaFoldDB" id="A0A5Q2THE1"/>
<evidence type="ECO:0000256" key="7">
    <source>
        <dbReference type="PIRSR" id="PIRSR618044-1"/>
    </source>
</evidence>
<dbReference type="PANTHER" id="PTHR21581">
    <property type="entry name" value="D-ALANYL-D-ALANINE CARBOXYPEPTIDASE"/>
    <property type="match status" value="1"/>
</dbReference>
<dbReference type="RefSeq" id="WP_153790402.1">
    <property type="nucleotide sequence ID" value="NZ_CP045915.1"/>
</dbReference>
<dbReference type="GO" id="GO:0006508">
    <property type="term" value="P:proteolysis"/>
    <property type="evidence" value="ECO:0007669"/>
    <property type="project" value="InterPro"/>
</dbReference>
<dbReference type="GO" id="GO:0071555">
    <property type="term" value="P:cell wall organization"/>
    <property type="evidence" value="ECO:0007669"/>
    <property type="project" value="UniProtKB-KW"/>
</dbReference>
<evidence type="ECO:0000256" key="5">
    <source>
        <dbReference type="ARBA" id="ARBA00022984"/>
    </source>
</evidence>
<evidence type="ECO:0000256" key="3">
    <source>
        <dbReference type="ARBA" id="ARBA00022801"/>
    </source>
</evidence>
<dbReference type="GO" id="GO:0008360">
    <property type="term" value="P:regulation of cell shape"/>
    <property type="evidence" value="ECO:0007669"/>
    <property type="project" value="UniProtKB-KW"/>
</dbReference>
<evidence type="ECO:0000256" key="2">
    <source>
        <dbReference type="ARBA" id="ARBA00022729"/>
    </source>
</evidence>
<accession>A0A5Q2THE1</accession>
<dbReference type="Proteomes" id="UP000339690">
    <property type="component" value="Chromosome"/>
</dbReference>
<feature type="chain" id="PRO_5039714708" evidence="10">
    <location>
        <begin position="19"/>
        <end position="319"/>
    </location>
</feature>
<dbReference type="Gene3D" id="3.40.710.10">
    <property type="entry name" value="DD-peptidase/beta-lactamase superfamily"/>
    <property type="match status" value="1"/>
</dbReference>
<dbReference type="SUPFAM" id="SSF56601">
    <property type="entry name" value="beta-lactamase/transpeptidase-like"/>
    <property type="match status" value="1"/>
</dbReference>
<keyword evidence="3" id="KW-0378">Hydrolase</keyword>
<protein>
    <submittedName>
        <fullName evidence="12">D-alanyl-D-alanine carboxypeptidase</fullName>
    </submittedName>
</protein>
<evidence type="ECO:0000313" key="13">
    <source>
        <dbReference type="Proteomes" id="UP000339690"/>
    </source>
</evidence>
<keyword evidence="13" id="KW-1185">Reference proteome</keyword>
<dbReference type="Pfam" id="PF00768">
    <property type="entry name" value="Peptidase_S11"/>
    <property type="match status" value="1"/>
</dbReference>